<dbReference type="InterPro" id="IPR036236">
    <property type="entry name" value="Znf_C2H2_sf"/>
</dbReference>
<keyword evidence="5" id="KW-0805">Transcription regulation</keyword>
<evidence type="ECO:0000256" key="9">
    <source>
        <dbReference type="SAM" id="MobiDB-lite"/>
    </source>
</evidence>
<comment type="subcellular location">
    <subcellularLocation>
        <location evidence="1">Nucleus</location>
    </subcellularLocation>
</comment>
<dbReference type="InterPro" id="IPR013087">
    <property type="entry name" value="Znf_C2H2_type"/>
</dbReference>
<dbReference type="Proteomes" id="UP000807115">
    <property type="component" value="Chromosome 4"/>
</dbReference>
<protein>
    <recommendedName>
        <fullName evidence="10">C2H2-type domain-containing protein</fullName>
    </recommendedName>
</protein>
<evidence type="ECO:0000256" key="1">
    <source>
        <dbReference type="ARBA" id="ARBA00004123"/>
    </source>
</evidence>
<evidence type="ECO:0000256" key="8">
    <source>
        <dbReference type="PROSITE-ProRule" id="PRU00042"/>
    </source>
</evidence>
<keyword evidence="3 8" id="KW-0863">Zinc-finger</keyword>
<evidence type="ECO:0000313" key="12">
    <source>
        <dbReference type="Proteomes" id="UP000807115"/>
    </source>
</evidence>
<dbReference type="EMBL" id="CM027683">
    <property type="protein sequence ID" value="KAG0535533.1"/>
    <property type="molecule type" value="Genomic_DNA"/>
</dbReference>
<reference evidence="11" key="1">
    <citation type="journal article" date="2019" name="BMC Genomics">
        <title>A new reference genome for Sorghum bicolor reveals high levels of sequence similarity between sweet and grain genotypes: implications for the genetics of sugar metabolism.</title>
        <authorList>
            <person name="Cooper E.A."/>
            <person name="Brenton Z.W."/>
            <person name="Flinn B.S."/>
            <person name="Jenkins J."/>
            <person name="Shu S."/>
            <person name="Flowers D."/>
            <person name="Luo F."/>
            <person name="Wang Y."/>
            <person name="Xia P."/>
            <person name="Barry K."/>
            <person name="Daum C."/>
            <person name="Lipzen A."/>
            <person name="Yoshinaga Y."/>
            <person name="Schmutz J."/>
            <person name="Saski C."/>
            <person name="Vermerris W."/>
            <person name="Kresovich S."/>
        </authorList>
    </citation>
    <scope>NUCLEOTIDE SEQUENCE</scope>
</reference>
<proteinExistence type="predicted"/>
<evidence type="ECO:0000256" key="5">
    <source>
        <dbReference type="ARBA" id="ARBA00023015"/>
    </source>
</evidence>
<feature type="compositionally biased region" description="Basic and acidic residues" evidence="9">
    <location>
        <begin position="1"/>
        <end position="13"/>
    </location>
</feature>
<dbReference type="PANTHER" id="PTHR45801:SF117">
    <property type="entry name" value="OS07G0417400 PROTEIN"/>
    <property type="match status" value="1"/>
</dbReference>
<dbReference type="GO" id="GO:0008270">
    <property type="term" value="F:zinc ion binding"/>
    <property type="evidence" value="ECO:0007669"/>
    <property type="project" value="UniProtKB-KW"/>
</dbReference>
<evidence type="ECO:0000256" key="7">
    <source>
        <dbReference type="ARBA" id="ARBA00023242"/>
    </source>
</evidence>
<feature type="region of interest" description="Disordered" evidence="9">
    <location>
        <begin position="1"/>
        <end position="53"/>
    </location>
</feature>
<dbReference type="Gene3D" id="3.30.160.60">
    <property type="entry name" value="Classic Zinc Finger"/>
    <property type="match status" value="1"/>
</dbReference>
<dbReference type="SUPFAM" id="SSF57667">
    <property type="entry name" value="beta-beta-alpha zinc fingers"/>
    <property type="match status" value="1"/>
</dbReference>
<evidence type="ECO:0000256" key="2">
    <source>
        <dbReference type="ARBA" id="ARBA00022723"/>
    </source>
</evidence>
<comment type="caution">
    <text evidence="11">The sequence shown here is derived from an EMBL/GenBank/DDBJ whole genome shotgun (WGS) entry which is preliminary data.</text>
</comment>
<keyword evidence="4" id="KW-0862">Zinc</keyword>
<dbReference type="PANTHER" id="PTHR45801">
    <property type="entry name" value="OS07G0101800 PROTEIN"/>
    <property type="match status" value="1"/>
</dbReference>
<evidence type="ECO:0000256" key="6">
    <source>
        <dbReference type="ARBA" id="ARBA00023163"/>
    </source>
</evidence>
<evidence type="ECO:0000259" key="10">
    <source>
        <dbReference type="PROSITE" id="PS50157"/>
    </source>
</evidence>
<evidence type="ECO:0000256" key="4">
    <source>
        <dbReference type="ARBA" id="ARBA00022833"/>
    </source>
</evidence>
<reference evidence="11" key="2">
    <citation type="submission" date="2020-10" db="EMBL/GenBank/DDBJ databases">
        <authorList>
            <person name="Cooper E.A."/>
            <person name="Brenton Z.W."/>
            <person name="Flinn B.S."/>
            <person name="Jenkins J."/>
            <person name="Shu S."/>
            <person name="Flowers D."/>
            <person name="Luo F."/>
            <person name="Wang Y."/>
            <person name="Xia P."/>
            <person name="Barry K."/>
            <person name="Daum C."/>
            <person name="Lipzen A."/>
            <person name="Yoshinaga Y."/>
            <person name="Schmutz J."/>
            <person name="Saski C."/>
            <person name="Vermerris W."/>
            <person name="Kresovich S."/>
        </authorList>
    </citation>
    <scope>NUCLEOTIDE SEQUENCE</scope>
</reference>
<dbReference type="PROSITE" id="PS50157">
    <property type="entry name" value="ZINC_FINGER_C2H2_2"/>
    <property type="match status" value="1"/>
</dbReference>
<evidence type="ECO:0000313" key="11">
    <source>
        <dbReference type="EMBL" id="KAG0535533.1"/>
    </source>
</evidence>
<evidence type="ECO:0000256" key="3">
    <source>
        <dbReference type="ARBA" id="ARBA00022771"/>
    </source>
</evidence>
<dbReference type="InterPro" id="IPR052426">
    <property type="entry name" value="Plant_dev_regulator"/>
</dbReference>
<accession>A0A921R9E1</accession>
<dbReference type="Pfam" id="PF13912">
    <property type="entry name" value="zf-C2H2_6"/>
    <property type="match status" value="1"/>
</dbReference>
<name>A0A921R9E1_SORBI</name>
<feature type="domain" description="C2H2-type" evidence="10">
    <location>
        <begin position="57"/>
        <end position="84"/>
    </location>
</feature>
<keyword evidence="2" id="KW-0479">Metal-binding</keyword>
<dbReference type="AlphaFoldDB" id="A0A921R9E1"/>
<dbReference type="SMART" id="SM00355">
    <property type="entry name" value="ZnF_C2H2"/>
    <property type="match status" value="1"/>
</dbReference>
<sequence>MELGPERKDDEGAGARASPSSSSPSCEADDNKDLPKQQQRAIGGGGGDDDEGTRQPYKCTFCRRGFPTAQALGGHMNVHRRHRGRPAAVSAGAASVYDYDQQPCSTMTTSTTPVLAFAQQATTTTRPAAGALHAQRKPHELLPLFGRGDCCSAGRGSGAAAGDVREDGYFAIAEEGDGGEELDLELRLGSAGS</sequence>
<gene>
    <name evidence="11" type="ORF">BDA96_04G373900</name>
</gene>
<dbReference type="GO" id="GO:0005634">
    <property type="term" value="C:nucleus"/>
    <property type="evidence" value="ECO:0007669"/>
    <property type="project" value="UniProtKB-SubCell"/>
</dbReference>
<dbReference type="PROSITE" id="PS00028">
    <property type="entry name" value="ZINC_FINGER_C2H2_1"/>
    <property type="match status" value="1"/>
</dbReference>
<organism evidence="11 12">
    <name type="scientific">Sorghum bicolor</name>
    <name type="common">Sorghum</name>
    <name type="synonym">Sorghum vulgare</name>
    <dbReference type="NCBI Taxonomy" id="4558"/>
    <lineage>
        <taxon>Eukaryota</taxon>
        <taxon>Viridiplantae</taxon>
        <taxon>Streptophyta</taxon>
        <taxon>Embryophyta</taxon>
        <taxon>Tracheophyta</taxon>
        <taxon>Spermatophyta</taxon>
        <taxon>Magnoliopsida</taxon>
        <taxon>Liliopsida</taxon>
        <taxon>Poales</taxon>
        <taxon>Poaceae</taxon>
        <taxon>PACMAD clade</taxon>
        <taxon>Panicoideae</taxon>
        <taxon>Andropogonodae</taxon>
        <taxon>Andropogoneae</taxon>
        <taxon>Sorghinae</taxon>
        <taxon>Sorghum</taxon>
    </lineage>
</organism>
<keyword evidence="6" id="KW-0804">Transcription</keyword>
<keyword evidence="7" id="KW-0539">Nucleus</keyword>